<comment type="similarity">
    <text evidence="3 15 17">Belongs to the RNA methyltransferase TrmD family.</text>
</comment>
<dbReference type="HOGENOM" id="CLU_047363_0_1_14"/>
<dbReference type="Pfam" id="PF01746">
    <property type="entry name" value="tRNA_m1G_MT"/>
    <property type="match status" value="1"/>
</dbReference>
<evidence type="ECO:0000256" key="2">
    <source>
        <dbReference type="ARBA" id="ARBA00004496"/>
    </source>
</evidence>
<dbReference type="RefSeq" id="WP_022934970.1">
    <property type="nucleotide sequence ID" value="NZ_CP007154.1"/>
</dbReference>
<evidence type="ECO:0000256" key="13">
    <source>
        <dbReference type="ARBA" id="ARBA00033392"/>
    </source>
</evidence>
<evidence type="ECO:0000256" key="9">
    <source>
        <dbReference type="ARBA" id="ARBA00022679"/>
    </source>
</evidence>
<dbReference type="Gene3D" id="1.10.1270.20">
    <property type="entry name" value="tRNA(m1g37)methyltransferase, domain 2"/>
    <property type="match status" value="1"/>
</dbReference>
<dbReference type="STRING" id="743966.MYB_00805"/>
<dbReference type="PANTHER" id="PTHR46417">
    <property type="entry name" value="TRNA (GUANINE-N(1)-)-METHYLTRANSFERASE"/>
    <property type="match status" value="1"/>
</dbReference>
<dbReference type="PIRSF" id="PIRSF000386">
    <property type="entry name" value="tRNA_mtase"/>
    <property type="match status" value="1"/>
</dbReference>
<name>W5V047_9BACT</name>
<dbReference type="EC" id="2.1.1.228" evidence="5 15"/>
<dbReference type="Gene3D" id="3.40.1280.10">
    <property type="match status" value="1"/>
</dbReference>
<evidence type="ECO:0000256" key="5">
    <source>
        <dbReference type="ARBA" id="ARBA00012807"/>
    </source>
</evidence>
<dbReference type="GO" id="GO:0052906">
    <property type="term" value="F:tRNA (guanine(37)-N1)-methyltransferase activity"/>
    <property type="evidence" value="ECO:0007669"/>
    <property type="project" value="UniProtKB-UniRule"/>
</dbReference>
<dbReference type="AlphaFoldDB" id="W5V047"/>
<reference evidence="19 20" key="1">
    <citation type="journal article" date="2014" name="Genome Announc.">
        <title>Complete Genome Sequence of Mycoplasma bovoculi Strain M165/69T (ATCC 29104).</title>
        <authorList>
            <person name="Calcutt M.J."/>
            <person name="Foecking M.F."/>
        </authorList>
    </citation>
    <scope>NUCLEOTIDE SEQUENCE [LARGE SCALE GENOMIC DNA]</scope>
    <source>
        <strain evidence="19">M165/69</strain>
    </source>
</reference>
<evidence type="ECO:0000256" key="1">
    <source>
        <dbReference type="ARBA" id="ARBA00002634"/>
    </source>
</evidence>
<keyword evidence="9 15" id="KW-0808">Transferase</keyword>
<dbReference type="SUPFAM" id="SSF75217">
    <property type="entry name" value="alpha/beta knot"/>
    <property type="match status" value="1"/>
</dbReference>
<comment type="function">
    <text evidence="1 15 17">Specifically methylates guanosine-37 in various tRNAs.</text>
</comment>
<evidence type="ECO:0000259" key="18">
    <source>
        <dbReference type="Pfam" id="PF01746"/>
    </source>
</evidence>
<dbReference type="GO" id="GO:0002939">
    <property type="term" value="P:tRNA N1-guanine methylation"/>
    <property type="evidence" value="ECO:0007669"/>
    <property type="project" value="TreeGrafter"/>
</dbReference>
<dbReference type="EMBL" id="CP007154">
    <property type="protein sequence ID" value="AHH45173.1"/>
    <property type="molecule type" value="Genomic_DNA"/>
</dbReference>
<dbReference type="KEGG" id="mbc:MYB_00805"/>
<dbReference type="NCBIfam" id="TIGR00088">
    <property type="entry name" value="trmD"/>
    <property type="match status" value="1"/>
</dbReference>
<evidence type="ECO:0000313" key="19">
    <source>
        <dbReference type="EMBL" id="AHH45173.1"/>
    </source>
</evidence>
<dbReference type="Proteomes" id="UP000019229">
    <property type="component" value="Chromosome"/>
</dbReference>
<evidence type="ECO:0000256" key="12">
    <source>
        <dbReference type="ARBA" id="ARBA00029736"/>
    </source>
</evidence>
<dbReference type="InterPro" id="IPR016009">
    <property type="entry name" value="tRNA_MeTrfase_TRMD/TRM10"/>
</dbReference>
<feature type="domain" description="tRNA methyltransferase TRMD/TRM10-type" evidence="18">
    <location>
        <begin position="1"/>
        <end position="218"/>
    </location>
</feature>
<keyword evidence="20" id="KW-1185">Reference proteome</keyword>
<keyword evidence="11 15" id="KW-0819">tRNA processing</keyword>
<dbReference type="FunFam" id="3.40.1280.10:FF:000001">
    <property type="entry name" value="tRNA (guanine-N(1)-)-methyltransferase"/>
    <property type="match status" value="1"/>
</dbReference>
<dbReference type="PATRIC" id="fig|743966.3.peg.159"/>
<organism evidence="19 20">
    <name type="scientific">Mesomycoplasma bovoculi M165/69</name>
    <dbReference type="NCBI Taxonomy" id="743966"/>
    <lineage>
        <taxon>Bacteria</taxon>
        <taxon>Bacillati</taxon>
        <taxon>Mycoplasmatota</taxon>
        <taxon>Mycoplasmoidales</taxon>
        <taxon>Metamycoplasmataceae</taxon>
        <taxon>Mesomycoplasma</taxon>
    </lineage>
</organism>
<dbReference type="CDD" id="cd18080">
    <property type="entry name" value="TrmD-like"/>
    <property type="match status" value="1"/>
</dbReference>
<keyword evidence="7 15" id="KW-0963">Cytoplasm</keyword>
<evidence type="ECO:0000256" key="6">
    <source>
        <dbReference type="ARBA" id="ARBA00014679"/>
    </source>
</evidence>
<dbReference type="PANTHER" id="PTHR46417:SF1">
    <property type="entry name" value="TRNA (GUANINE-N(1)-)-METHYLTRANSFERASE"/>
    <property type="match status" value="1"/>
</dbReference>
<accession>W5V047</accession>
<evidence type="ECO:0000256" key="11">
    <source>
        <dbReference type="ARBA" id="ARBA00022694"/>
    </source>
</evidence>
<dbReference type="HAMAP" id="MF_00605">
    <property type="entry name" value="TrmD"/>
    <property type="match status" value="1"/>
</dbReference>
<evidence type="ECO:0000256" key="4">
    <source>
        <dbReference type="ARBA" id="ARBA00011738"/>
    </source>
</evidence>
<sequence>MKINFVSLFPKYFKSFAEESIVARAIEKKIVEIKTIDIRDYSLDKFKRVDDTVYGGGAGMLLQIQPIDDAISNIGGLKIALSPQGQPFSQELAKKFTQYDEITLVCGRYEGFDERIIDHLVDYEISIGDYVLTGGELPAMVVADAVIRLLPGVINKDSLASESFSNGLLDYPQYSRPRVYKNLEVPSVLFNGDHAKIEQWRREKQIEKTQKNRPDLWDKYIKKENHEK</sequence>
<comment type="catalytic activity">
    <reaction evidence="14 15 17">
        <text>guanosine(37) in tRNA + S-adenosyl-L-methionine = N(1)-methylguanosine(37) in tRNA + S-adenosyl-L-homocysteine + H(+)</text>
        <dbReference type="Rhea" id="RHEA:36899"/>
        <dbReference type="Rhea" id="RHEA-COMP:10145"/>
        <dbReference type="Rhea" id="RHEA-COMP:10147"/>
        <dbReference type="ChEBI" id="CHEBI:15378"/>
        <dbReference type="ChEBI" id="CHEBI:57856"/>
        <dbReference type="ChEBI" id="CHEBI:59789"/>
        <dbReference type="ChEBI" id="CHEBI:73542"/>
        <dbReference type="ChEBI" id="CHEBI:74269"/>
        <dbReference type="EC" id="2.1.1.228"/>
    </reaction>
</comment>
<dbReference type="NCBIfam" id="NF000648">
    <property type="entry name" value="PRK00026.1"/>
    <property type="match status" value="1"/>
</dbReference>
<evidence type="ECO:0000256" key="16">
    <source>
        <dbReference type="PIRSR" id="PIRSR000386-1"/>
    </source>
</evidence>
<evidence type="ECO:0000256" key="10">
    <source>
        <dbReference type="ARBA" id="ARBA00022691"/>
    </source>
</evidence>
<evidence type="ECO:0000256" key="8">
    <source>
        <dbReference type="ARBA" id="ARBA00022603"/>
    </source>
</evidence>
<gene>
    <name evidence="15 19" type="primary">trmD</name>
    <name evidence="19" type="ORF">MYB_00805</name>
</gene>
<protein>
    <recommendedName>
        <fullName evidence="6 15">tRNA (guanine-N(1)-)-methyltransferase</fullName>
        <ecNumber evidence="5 15">2.1.1.228</ecNumber>
    </recommendedName>
    <alternativeName>
        <fullName evidence="12 15">M1G-methyltransferase</fullName>
    </alternativeName>
    <alternativeName>
        <fullName evidence="13 15">tRNA [GM37] methyltransferase</fullName>
    </alternativeName>
</protein>
<feature type="binding site" evidence="15 16">
    <location>
        <begin position="127"/>
        <end position="132"/>
    </location>
    <ligand>
        <name>S-adenosyl-L-methionine</name>
        <dbReference type="ChEBI" id="CHEBI:59789"/>
    </ligand>
</feature>
<dbReference type="OrthoDB" id="9807416at2"/>
<dbReference type="eggNOG" id="COG0336">
    <property type="taxonomic scope" value="Bacteria"/>
</dbReference>
<dbReference type="GO" id="GO:0005829">
    <property type="term" value="C:cytosol"/>
    <property type="evidence" value="ECO:0007669"/>
    <property type="project" value="TreeGrafter"/>
</dbReference>
<evidence type="ECO:0000256" key="14">
    <source>
        <dbReference type="ARBA" id="ARBA00047783"/>
    </source>
</evidence>
<evidence type="ECO:0000256" key="15">
    <source>
        <dbReference type="HAMAP-Rule" id="MF_00605"/>
    </source>
</evidence>
<dbReference type="InterPro" id="IPR029026">
    <property type="entry name" value="tRNA_m1G_MTases_N"/>
</dbReference>
<keyword evidence="10 15" id="KW-0949">S-adenosyl-L-methionine</keyword>
<dbReference type="InterPro" id="IPR029028">
    <property type="entry name" value="Alpha/beta_knot_MTases"/>
</dbReference>
<feature type="binding site" evidence="15 16">
    <location>
        <position position="107"/>
    </location>
    <ligand>
        <name>S-adenosyl-L-methionine</name>
        <dbReference type="ChEBI" id="CHEBI:59789"/>
    </ligand>
</feature>
<comment type="subunit">
    <text evidence="4 15 17">Homodimer.</text>
</comment>
<evidence type="ECO:0000256" key="17">
    <source>
        <dbReference type="RuleBase" id="RU003464"/>
    </source>
</evidence>
<dbReference type="InterPro" id="IPR002649">
    <property type="entry name" value="tRNA_m1G_MeTrfase_TrmD"/>
</dbReference>
<evidence type="ECO:0000313" key="20">
    <source>
        <dbReference type="Proteomes" id="UP000019229"/>
    </source>
</evidence>
<evidence type="ECO:0000256" key="7">
    <source>
        <dbReference type="ARBA" id="ARBA00022490"/>
    </source>
</evidence>
<dbReference type="InterPro" id="IPR023148">
    <property type="entry name" value="tRNA_m1G_MeTrfase_C_sf"/>
</dbReference>
<proteinExistence type="inferred from homology"/>
<evidence type="ECO:0000256" key="3">
    <source>
        <dbReference type="ARBA" id="ARBA00007630"/>
    </source>
</evidence>
<comment type="subcellular location">
    <subcellularLocation>
        <location evidence="2 15 17">Cytoplasm</location>
    </subcellularLocation>
</comment>
<keyword evidence="8 15" id="KW-0489">Methyltransferase</keyword>